<evidence type="ECO:0000256" key="5">
    <source>
        <dbReference type="ARBA" id="ARBA00022917"/>
    </source>
</evidence>
<dbReference type="InterPro" id="IPR045864">
    <property type="entry name" value="aa-tRNA-synth_II/BPL/LPL"/>
</dbReference>
<dbReference type="PROSITE" id="PS51447">
    <property type="entry name" value="FDX_ACB"/>
    <property type="match status" value="1"/>
</dbReference>
<feature type="domain" description="FDX-ACB" evidence="10">
    <location>
        <begin position="266"/>
        <end position="372"/>
    </location>
</feature>
<evidence type="ECO:0000259" key="10">
    <source>
        <dbReference type="PROSITE" id="PS51447"/>
    </source>
</evidence>
<evidence type="ECO:0000259" key="9">
    <source>
        <dbReference type="PROSITE" id="PS50862"/>
    </source>
</evidence>
<dbReference type="GO" id="GO:0005524">
    <property type="term" value="F:ATP binding"/>
    <property type="evidence" value="ECO:0007669"/>
    <property type="project" value="UniProtKB-KW"/>
</dbReference>
<dbReference type="InterPro" id="IPR005121">
    <property type="entry name" value="Fdx_antiC-bd"/>
</dbReference>
<dbReference type="InterPro" id="IPR002319">
    <property type="entry name" value="Phenylalanyl-tRNA_Synthase"/>
</dbReference>
<organism evidence="11 12">
    <name type="scientific">Saccharospirillum salsuginis</name>
    <dbReference type="NCBI Taxonomy" id="418750"/>
    <lineage>
        <taxon>Bacteria</taxon>
        <taxon>Pseudomonadati</taxon>
        <taxon>Pseudomonadota</taxon>
        <taxon>Gammaproteobacteria</taxon>
        <taxon>Oceanospirillales</taxon>
        <taxon>Saccharospirillaceae</taxon>
        <taxon>Saccharospirillum</taxon>
    </lineage>
</organism>
<gene>
    <name evidence="11" type="ORF">GCM10007392_03760</name>
</gene>
<dbReference type="RefSeq" id="WP_189606789.1">
    <property type="nucleotide sequence ID" value="NZ_BMXR01000001.1"/>
</dbReference>
<dbReference type="SMART" id="SM00896">
    <property type="entry name" value="FDX-ACB"/>
    <property type="match status" value="1"/>
</dbReference>
<evidence type="ECO:0000256" key="3">
    <source>
        <dbReference type="ARBA" id="ARBA00022741"/>
    </source>
</evidence>
<keyword evidence="5" id="KW-0648">Protein biosynthesis</keyword>
<evidence type="ECO:0000256" key="4">
    <source>
        <dbReference type="ARBA" id="ARBA00022840"/>
    </source>
</evidence>
<evidence type="ECO:0000256" key="6">
    <source>
        <dbReference type="ARBA" id="ARBA00022946"/>
    </source>
</evidence>
<dbReference type="EMBL" id="BMXR01000001">
    <property type="protein sequence ID" value="GGX40311.1"/>
    <property type="molecule type" value="Genomic_DNA"/>
</dbReference>
<dbReference type="InterPro" id="IPR006195">
    <property type="entry name" value="aa-tRNA-synth_II"/>
</dbReference>
<evidence type="ECO:0000313" key="12">
    <source>
        <dbReference type="Proteomes" id="UP000626148"/>
    </source>
</evidence>
<dbReference type="Proteomes" id="UP000626148">
    <property type="component" value="Unassembled WGS sequence"/>
</dbReference>
<dbReference type="Pfam" id="PF01409">
    <property type="entry name" value="tRNA-synt_2d"/>
    <property type="match status" value="1"/>
</dbReference>
<evidence type="ECO:0000313" key="11">
    <source>
        <dbReference type="EMBL" id="GGX40311.1"/>
    </source>
</evidence>
<dbReference type="GO" id="GO:0004812">
    <property type="term" value="F:aminoacyl-tRNA ligase activity"/>
    <property type="evidence" value="ECO:0007669"/>
    <property type="project" value="UniProtKB-KW"/>
</dbReference>
<reference evidence="11" key="1">
    <citation type="journal article" date="2014" name="Int. J. Syst. Evol. Microbiol.">
        <title>Complete genome sequence of Corynebacterium casei LMG S-19264T (=DSM 44701T), isolated from a smear-ripened cheese.</title>
        <authorList>
            <consortium name="US DOE Joint Genome Institute (JGI-PGF)"/>
            <person name="Walter F."/>
            <person name="Albersmeier A."/>
            <person name="Kalinowski J."/>
            <person name="Ruckert C."/>
        </authorList>
    </citation>
    <scope>NUCLEOTIDE SEQUENCE</scope>
    <source>
        <strain evidence="11">KCTC 22169</strain>
    </source>
</reference>
<reference evidence="11" key="2">
    <citation type="submission" date="2020-09" db="EMBL/GenBank/DDBJ databases">
        <authorList>
            <person name="Sun Q."/>
            <person name="Kim S."/>
        </authorList>
    </citation>
    <scope>NUCLEOTIDE SEQUENCE</scope>
    <source>
        <strain evidence="11">KCTC 22169</strain>
    </source>
</reference>
<protein>
    <recommendedName>
        <fullName evidence="8">Phenylalanyl-tRNA synthetase</fullName>
    </recommendedName>
</protein>
<keyword evidence="2" id="KW-0436">Ligase</keyword>
<keyword evidence="3" id="KW-0547">Nucleotide-binding</keyword>
<proteinExistence type="inferred from homology"/>
<comment type="similarity">
    <text evidence="1">Belongs to the class-II aminoacyl-tRNA synthetase family.</text>
</comment>
<dbReference type="InterPro" id="IPR036690">
    <property type="entry name" value="Fdx_antiC-bd_sf"/>
</dbReference>
<dbReference type="GO" id="GO:0000049">
    <property type="term" value="F:tRNA binding"/>
    <property type="evidence" value="ECO:0007669"/>
    <property type="project" value="InterPro"/>
</dbReference>
<evidence type="ECO:0000256" key="7">
    <source>
        <dbReference type="ARBA" id="ARBA00023146"/>
    </source>
</evidence>
<sequence length="372" mass="42296">MPHLNLDQLIHALSLRDLSDPGQGPHAMQRLITDIQSAVLTHYSCPLQQLRTSPLVPVRDNYDALGYPADGPAREARYSRYVAPGWMLRTQTSTLVPGWLRGWTDKTPRRLGLITCGLVYRRDSIDRLHTGEPHQLDLWVLIPRSEVTDPDRMLRKAIDTVLHAVLPDHAINLSDSPHPYTEGGLQIDALSDRDELIEIGECGRIDPGLLTRTGWDPDKVTGIAMGLGLDRLLMLRKHLPDIRLLRQQDPRVVEQMQTLNRWRPVSYQPTIERDLSIATDAQMDEEVLGDRIREALPDRLSWLEAVRVLNETPYESLPEVARERIGMQPGQKNVLVRLTIRHPTRSITRDEANDLRNRVYSAIHEGSNLMLA</sequence>
<keyword evidence="6" id="KW-0809">Transit peptide</keyword>
<evidence type="ECO:0000256" key="2">
    <source>
        <dbReference type="ARBA" id="ARBA00022598"/>
    </source>
</evidence>
<dbReference type="AlphaFoldDB" id="A0A918K0X8"/>
<keyword evidence="4" id="KW-0067">ATP-binding</keyword>
<dbReference type="Gene3D" id="3.30.930.10">
    <property type="entry name" value="Bira Bifunctional Protein, Domain 2"/>
    <property type="match status" value="1"/>
</dbReference>
<feature type="domain" description="Aminoacyl-transfer RNA synthetases class-II family profile" evidence="9">
    <location>
        <begin position="117"/>
        <end position="250"/>
    </location>
</feature>
<dbReference type="Gene3D" id="3.30.70.380">
    <property type="entry name" value="Ferrodoxin-fold anticodon-binding domain"/>
    <property type="match status" value="1"/>
</dbReference>
<dbReference type="PROSITE" id="PS50862">
    <property type="entry name" value="AA_TRNA_LIGASE_II"/>
    <property type="match status" value="1"/>
</dbReference>
<dbReference type="SUPFAM" id="SSF55681">
    <property type="entry name" value="Class II aaRS and biotin synthetases"/>
    <property type="match status" value="1"/>
</dbReference>
<accession>A0A918K0X8</accession>
<dbReference type="SUPFAM" id="SSF54991">
    <property type="entry name" value="Anticodon-binding domain of PheRS"/>
    <property type="match status" value="1"/>
</dbReference>
<name>A0A918K0X8_9GAMM</name>
<keyword evidence="12" id="KW-1185">Reference proteome</keyword>
<dbReference type="GO" id="GO:0043039">
    <property type="term" value="P:tRNA aminoacylation"/>
    <property type="evidence" value="ECO:0007669"/>
    <property type="project" value="InterPro"/>
</dbReference>
<dbReference type="GO" id="GO:0006412">
    <property type="term" value="P:translation"/>
    <property type="evidence" value="ECO:0007669"/>
    <property type="project" value="UniProtKB-KW"/>
</dbReference>
<keyword evidence="7" id="KW-0030">Aminoacyl-tRNA synthetase</keyword>
<comment type="caution">
    <text evidence="11">The sequence shown here is derived from an EMBL/GenBank/DDBJ whole genome shotgun (WGS) entry which is preliminary data.</text>
</comment>
<evidence type="ECO:0000256" key="8">
    <source>
        <dbReference type="ARBA" id="ARBA00031194"/>
    </source>
</evidence>
<evidence type="ECO:0000256" key="1">
    <source>
        <dbReference type="ARBA" id="ARBA00008226"/>
    </source>
</evidence>